<keyword evidence="3" id="KW-1185">Reference proteome</keyword>
<reference evidence="2 3" key="1">
    <citation type="submission" date="2019-01" db="EMBL/GenBank/DDBJ databases">
        <title>Spirosoma flava sp. nov., a propanil-degrading bacterium isolated from herbicide-contaminated soil.</title>
        <authorList>
            <person name="Zhang L."/>
            <person name="Jiang J.-D."/>
        </authorList>
    </citation>
    <scope>NUCLEOTIDE SEQUENCE [LARGE SCALE GENOMIC DNA]</scope>
    <source>
        <strain evidence="2 3">TY50</strain>
    </source>
</reference>
<feature type="signal peptide" evidence="1">
    <location>
        <begin position="1"/>
        <end position="19"/>
    </location>
</feature>
<keyword evidence="1" id="KW-0732">Signal</keyword>
<dbReference type="Gene3D" id="2.60.40.1120">
    <property type="entry name" value="Carboxypeptidase-like, regulatory domain"/>
    <property type="match status" value="1"/>
</dbReference>
<keyword evidence="2" id="KW-0378">Hydrolase</keyword>
<dbReference type="GO" id="GO:0004180">
    <property type="term" value="F:carboxypeptidase activity"/>
    <property type="evidence" value="ECO:0007669"/>
    <property type="project" value="UniProtKB-KW"/>
</dbReference>
<gene>
    <name evidence="2" type="ORF">EQG79_03660</name>
</gene>
<dbReference type="Proteomes" id="UP000290407">
    <property type="component" value="Unassembled WGS sequence"/>
</dbReference>
<dbReference type="EMBL" id="SBLB01000001">
    <property type="protein sequence ID" value="RYC71253.1"/>
    <property type="molecule type" value="Genomic_DNA"/>
</dbReference>
<proteinExistence type="predicted"/>
<sequence>MKPFLLLGLFILTSLAALAQSGLRGTVKNAKGDALPYAAIIVKGSAATDRSQGTITNDEGRYELALTPGQYAVTFQYLGFQAVQKTVEITNGFQTIDVVLEEQAFRLAEVQAKAGNEDPAYTIMRRAIAKSRFHQLQVQQFTARNYGKASFVVLKLPAIANMFKKQLAEAEREANFKVGRPILYETVSEVTFRQPASYNRRIIASRNSQIDQVVPASFYLGSFYAPKIAGCVSPLSPSAFAYYKFEYEGTFREPGPNGQEIEISKIRVIPRSWGEGVFRGVIYIIENTWAMHSFQLEYRSSQGFTTNTRATLSPIKNVWVPVNFRFESKGSFFGVDFTAQGAISQTYNQLTVNPAFVDDVPVIDEKKEKPASVLSQRDIKGQSFEQTVKKQKELTTKNFKQLIKEYEKQQFKERKRKGDDVQVVRNDSTAIDSLAGKRSTAFWDSIRAVPLTTAEITSYAKNDSLRITREVKMKADSIKGKKKDKFSPVGFVLSGSTFRLGPRTRLVWTSPVSNIEYNTVEGYAIEGGLRLNQLASKADSLKTPTVFRSTPRWYVRAVGRYQFGPRALVGYGQTGVRFAKGSLDASGGRYFYQFNPANPISPVLNGLTTLVFEQNFMKLYAKDFVKLRGDVRTLNDRLSLAGSFEYAQRSELANFKESIRPWIDWKNRTFTPNRPDNVEVATTSFPTHNALTLDLWGHLNLGTIRYRVRNGVRYRLVDDEAPVLSLNYRRGLGDVDYDFLQVSARQSLETGIRSRLSYAVSAGAFVQDRKLFFPDFKHFMGNEFWFQQGDPVTVFRMLPYYRYSTANRFAEAHVFGEFRKFILTQVTVLRLLDLRENLFVNYLTTPSLKNYTEVGYGLNGLVPKILPFFRVEVIGQFQDGAYKGLGYRLGTTLNFGR</sequence>
<accession>A0A4Q2UNL5</accession>
<dbReference type="Pfam" id="PF18939">
    <property type="entry name" value="DUF5686"/>
    <property type="match status" value="1"/>
</dbReference>
<dbReference type="AlphaFoldDB" id="A0A4Q2UNL5"/>
<feature type="chain" id="PRO_5020754550" evidence="1">
    <location>
        <begin position="20"/>
        <end position="897"/>
    </location>
</feature>
<dbReference type="SUPFAM" id="SSF49464">
    <property type="entry name" value="Carboxypeptidase regulatory domain-like"/>
    <property type="match status" value="1"/>
</dbReference>
<evidence type="ECO:0000313" key="2">
    <source>
        <dbReference type="EMBL" id="RYC71253.1"/>
    </source>
</evidence>
<dbReference type="InterPro" id="IPR043741">
    <property type="entry name" value="DUF5686"/>
</dbReference>
<dbReference type="Pfam" id="PF13620">
    <property type="entry name" value="CarboxypepD_reg"/>
    <property type="match status" value="1"/>
</dbReference>
<keyword evidence="2" id="KW-0121">Carboxypeptidase</keyword>
<evidence type="ECO:0000256" key="1">
    <source>
        <dbReference type="SAM" id="SignalP"/>
    </source>
</evidence>
<protein>
    <submittedName>
        <fullName evidence="2">Carboxypeptidase-like regulatory domain-containing protein</fullName>
    </submittedName>
</protein>
<evidence type="ECO:0000313" key="3">
    <source>
        <dbReference type="Proteomes" id="UP000290407"/>
    </source>
</evidence>
<dbReference type="InterPro" id="IPR008969">
    <property type="entry name" value="CarboxyPept-like_regulatory"/>
</dbReference>
<organism evidence="2 3">
    <name type="scientific">Spirosoma sordidisoli</name>
    <dbReference type="NCBI Taxonomy" id="2502893"/>
    <lineage>
        <taxon>Bacteria</taxon>
        <taxon>Pseudomonadati</taxon>
        <taxon>Bacteroidota</taxon>
        <taxon>Cytophagia</taxon>
        <taxon>Cytophagales</taxon>
        <taxon>Cytophagaceae</taxon>
        <taxon>Spirosoma</taxon>
    </lineage>
</organism>
<comment type="caution">
    <text evidence="2">The sequence shown here is derived from an EMBL/GenBank/DDBJ whole genome shotgun (WGS) entry which is preliminary data.</text>
</comment>
<dbReference type="RefSeq" id="WP_129599979.1">
    <property type="nucleotide sequence ID" value="NZ_SBLB01000001.1"/>
</dbReference>
<name>A0A4Q2UNL5_9BACT</name>
<keyword evidence="2" id="KW-0645">Protease</keyword>